<dbReference type="PANTHER" id="PTHR10039">
    <property type="entry name" value="AMELOGENIN"/>
    <property type="match status" value="1"/>
</dbReference>
<evidence type="ECO:0000259" key="2">
    <source>
        <dbReference type="Pfam" id="PF22939"/>
    </source>
</evidence>
<dbReference type="InterPro" id="IPR056125">
    <property type="entry name" value="DUF7708"/>
</dbReference>
<dbReference type="Proteomes" id="UP000722485">
    <property type="component" value="Unassembled WGS sequence"/>
</dbReference>
<dbReference type="Pfam" id="PF22939">
    <property type="entry name" value="WHD_GPIID"/>
    <property type="match status" value="1"/>
</dbReference>
<evidence type="ECO:0000256" key="1">
    <source>
        <dbReference type="SAM" id="MobiDB-lite"/>
    </source>
</evidence>
<dbReference type="AlphaFoldDB" id="A0A9P5HJ21"/>
<feature type="domain" description="GPI inositol-deacylase winged helix" evidence="2">
    <location>
        <begin position="540"/>
        <end position="621"/>
    </location>
</feature>
<keyword evidence="5" id="KW-1185">Reference proteome</keyword>
<dbReference type="PANTHER" id="PTHR10039:SF16">
    <property type="entry name" value="GPI INOSITOL-DEACYLASE"/>
    <property type="match status" value="1"/>
</dbReference>
<evidence type="ECO:0000313" key="5">
    <source>
        <dbReference type="Proteomes" id="UP000722485"/>
    </source>
</evidence>
<accession>A0A9P5HJ21</accession>
<name>A0A9P5HJ21_9HYPO</name>
<reference evidence="4" key="1">
    <citation type="submission" date="2020-03" db="EMBL/GenBank/DDBJ databases">
        <title>Draft Genome Sequence of Cylindrodendrum hubeiense.</title>
        <authorList>
            <person name="Buettner E."/>
            <person name="Kellner H."/>
        </authorList>
    </citation>
    <scope>NUCLEOTIDE SEQUENCE</scope>
    <source>
        <strain evidence="4">IHI 201604</strain>
    </source>
</reference>
<dbReference type="InterPro" id="IPR054471">
    <property type="entry name" value="GPIID_WHD"/>
</dbReference>
<gene>
    <name evidence="4" type="ORF">G7Z17_g4483</name>
</gene>
<protein>
    <recommendedName>
        <fullName evidence="6">NWD NACHT-NTPase N-terminal domain-containing protein</fullName>
    </recommendedName>
</protein>
<feature type="compositionally biased region" description="Low complexity" evidence="1">
    <location>
        <begin position="42"/>
        <end position="59"/>
    </location>
</feature>
<dbReference type="Pfam" id="PF24809">
    <property type="entry name" value="DUF7708"/>
    <property type="match status" value="1"/>
</dbReference>
<feature type="region of interest" description="Disordered" evidence="1">
    <location>
        <begin position="1"/>
        <end position="100"/>
    </location>
</feature>
<feature type="compositionally biased region" description="Low complexity" evidence="1">
    <location>
        <begin position="88"/>
        <end position="98"/>
    </location>
</feature>
<evidence type="ECO:0000259" key="3">
    <source>
        <dbReference type="Pfam" id="PF24809"/>
    </source>
</evidence>
<evidence type="ECO:0008006" key="6">
    <source>
        <dbReference type="Google" id="ProtNLM"/>
    </source>
</evidence>
<feature type="domain" description="DUF7708" evidence="3">
    <location>
        <begin position="193"/>
        <end position="328"/>
    </location>
</feature>
<dbReference type="OrthoDB" id="7464126at2759"/>
<evidence type="ECO:0000313" key="4">
    <source>
        <dbReference type="EMBL" id="KAF7552222.1"/>
    </source>
</evidence>
<dbReference type="EMBL" id="JAANBB010000064">
    <property type="protein sequence ID" value="KAF7552222.1"/>
    <property type="molecule type" value="Genomic_DNA"/>
</dbReference>
<comment type="caution">
    <text evidence="4">The sequence shown here is derived from an EMBL/GenBank/DDBJ whole genome shotgun (WGS) entry which is preliminary data.</text>
</comment>
<proteinExistence type="predicted"/>
<organism evidence="4 5">
    <name type="scientific">Cylindrodendrum hubeiense</name>
    <dbReference type="NCBI Taxonomy" id="595255"/>
    <lineage>
        <taxon>Eukaryota</taxon>
        <taxon>Fungi</taxon>
        <taxon>Dikarya</taxon>
        <taxon>Ascomycota</taxon>
        <taxon>Pezizomycotina</taxon>
        <taxon>Sordariomycetes</taxon>
        <taxon>Hypocreomycetidae</taxon>
        <taxon>Hypocreales</taxon>
        <taxon>Nectriaceae</taxon>
        <taxon>Cylindrodendrum</taxon>
    </lineage>
</organism>
<sequence length="667" mass="75616">MSRLLCCLCPSRNEDGPRQSEGSQGIELAPRPAKLPTPPAPTDFTAPTEAPSLPPQSTSPSPPAEPTSPKQPALVQKQDDYAAGDPENNGNGSGSDSSQQLVEELEAITTTAPARSNLWDDAVERLTEDEKRWLKQVEGEPLTAPKTSAVDEMIRLVTEKQHQCEEKAWKTIKIGNHEFSFRDVAKRSIVWLNKFKEIGDTIVQYDPVHAALPWAAARFILQITIAYGEQMASSLVIIERTTRIVHRCQVFERLYTTDTLPLEVAQSFQSALIELYTLLLQGLMRVAKFLSKNTMTRSFITVLLPTEISGLLSDLDDCEVEVKKEVSVCEAQSRFTTDKEMLRRLDGLLSLEKPLLRVDENVAEVLSHITTQELIKILEWISEVKYTLHHQTFSQGRTSDTCGWIIRRTEFYEWQSTTSSTMLWLQGLQGDIRQHLIHLPKIEILAKDNEDDIAKFVAESIERNGNWSYTLKRDQTLKNEIVNTLLSKSGGMFQWAKLQISQLLKLRHEKDLRDKLGKLPKDLESAYDEIYQNIESLPNHGKNQAFRALKWVMCAYQPLTIEALLTAIRVDPDEEIMDESSDTTEEDLLDWCANLLGIDSQHDPPVWRPSHLSVVEYLESHFTSASAHGFVATASLVLLHETYHAQKSEQIRIEMKSRKSIQAWRGF</sequence>